<protein>
    <submittedName>
        <fullName evidence="1">Uncharacterized protein</fullName>
    </submittedName>
</protein>
<dbReference type="AlphaFoldDB" id="A0A2N0R9F6"/>
<proteinExistence type="predicted"/>
<reference evidence="1 2" key="2">
    <citation type="submission" date="2017-10" db="EMBL/GenBank/DDBJ databases">
        <title>Genome analyses suggest a sexual origin of heterokaryosis in a supposedly ancient asexual fungus.</title>
        <authorList>
            <person name="Corradi N."/>
            <person name="Sedzielewska K."/>
            <person name="Noel J."/>
            <person name="Charron P."/>
            <person name="Farinelli L."/>
            <person name="Marton T."/>
            <person name="Kruger M."/>
            <person name="Pelin A."/>
            <person name="Brachmann A."/>
            <person name="Corradi N."/>
        </authorList>
    </citation>
    <scope>NUCLEOTIDE SEQUENCE [LARGE SCALE GENOMIC DNA]</scope>
    <source>
        <strain evidence="1 2">A1</strain>
    </source>
</reference>
<comment type="caution">
    <text evidence="1">The sequence shown here is derived from an EMBL/GenBank/DDBJ whole genome shotgun (WGS) entry which is preliminary data.</text>
</comment>
<dbReference type="VEuPathDB" id="FungiDB:RhiirFUN_026801"/>
<evidence type="ECO:0000313" key="2">
    <source>
        <dbReference type="Proteomes" id="UP000232688"/>
    </source>
</evidence>
<dbReference type="VEuPathDB" id="FungiDB:FUN_001192"/>
<name>A0A2N0R9F6_9GLOM</name>
<evidence type="ECO:0000313" key="1">
    <source>
        <dbReference type="EMBL" id="PKC59941.1"/>
    </source>
</evidence>
<gene>
    <name evidence="1" type="ORF">RhiirA1_540166</name>
</gene>
<organism evidence="1 2">
    <name type="scientific">Rhizophagus irregularis</name>
    <dbReference type="NCBI Taxonomy" id="588596"/>
    <lineage>
        <taxon>Eukaryota</taxon>
        <taxon>Fungi</taxon>
        <taxon>Fungi incertae sedis</taxon>
        <taxon>Mucoromycota</taxon>
        <taxon>Glomeromycotina</taxon>
        <taxon>Glomeromycetes</taxon>
        <taxon>Glomerales</taxon>
        <taxon>Glomeraceae</taxon>
        <taxon>Rhizophagus</taxon>
    </lineage>
</organism>
<dbReference type="VEuPathDB" id="FungiDB:RhiirA1_540166"/>
<sequence length="91" mass="10551">MFQENSLQVDPDQANEEISRDIKNDDLGNFNSLDSFNENDNLIKDFEEKQRKILLSIILKEVKQKRVVVKCVDGKLKEIVESNLILNPFSI</sequence>
<accession>A0A2N0R9F6</accession>
<dbReference type="EMBL" id="LLXH01001231">
    <property type="protein sequence ID" value="PKC59941.1"/>
    <property type="molecule type" value="Genomic_DNA"/>
</dbReference>
<dbReference type="Proteomes" id="UP000232688">
    <property type="component" value="Unassembled WGS sequence"/>
</dbReference>
<reference evidence="1 2" key="1">
    <citation type="submission" date="2017-10" db="EMBL/GenBank/DDBJ databases">
        <title>Extensive intraspecific genome diversity in a model arbuscular mycorrhizal fungus.</title>
        <authorList>
            <person name="Chen E.C.H."/>
            <person name="Morin E."/>
            <person name="Baudet D."/>
            <person name="Noel J."/>
            <person name="Ndikumana S."/>
            <person name="Charron P."/>
            <person name="St-Onge C."/>
            <person name="Giorgi J."/>
            <person name="Grigoriev I.V."/>
            <person name="Roux C."/>
            <person name="Martin F.M."/>
            <person name="Corradi N."/>
        </authorList>
    </citation>
    <scope>NUCLEOTIDE SEQUENCE [LARGE SCALE GENOMIC DNA]</scope>
    <source>
        <strain evidence="1 2">A1</strain>
    </source>
</reference>